<dbReference type="OrthoDB" id="9974555at2"/>
<evidence type="ECO:0000313" key="1">
    <source>
        <dbReference type="EMBL" id="TCJ22099.1"/>
    </source>
</evidence>
<dbReference type="AlphaFoldDB" id="A0A4R1BVS2"/>
<keyword evidence="2" id="KW-1185">Reference proteome</keyword>
<evidence type="ECO:0000313" key="2">
    <source>
        <dbReference type="Proteomes" id="UP000295453"/>
    </source>
</evidence>
<organism evidence="1 2">
    <name type="scientific">Nocardioides jejuensis</name>
    <dbReference type="NCBI Taxonomy" id="2502782"/>
    <lineage>
        <taxon>Bacteria</taxon>
        <taxon>Bacillati</taxon>
        <taxon>Actinomycetota</taxon>
        <taxon>Actinomycetes</taxon>
        <taxon>Propionibacteriales</taxon>
        <taxon>Nocardioidaceae</taxon>
        <taxon>Nocardioides</taxon>
    </lineage>
</organism>
<protein>
    <submittedName>
        <fullName evidence="1">Uncharacterized protein</fullName>
    </submittedName>
</protein>
<comment type="caution">
    <text evidence="1">The sequence shown here is derived from an EMBL/GenBank/DDBJ whole genome shotgun (WGS) entry which is preliminary data.</text>
</comment>
<sequence length="67" mass="7576">MSVLLVFFTLVLCAVPAALVLVYVAYPQRGEELPGRFQWLGRILVQGRERLPVLTEEHGDRVVAARR</sequence>
<dbReference type="EMBL" id="SJZJ01000026">
    <property type="protein sequence ID" value="TCJ22099.1"/>
    <property type="molecule type" value="Genomic_DNA"/>
</dbReference>
<gene>
    <name evidence="1" type="ORF">EPD65_13835</name>
</gene>
<reference evidence="1 2" key="1">
    <citation type="submission" date="2019-03" db="EMBL/GenBank/DDBJ databases">
        <authorList>
            <person name="Kim M.K.M."/>
        </authorList>
    </citation>
    <scope>NUCLEOTIDE SEQUENCE [LARGE SCALE GENOMIC DNA]</scope>
    <source>
        <strain evidence="1 2">18JY15-6</strain>
    </source>
</reference>
<name>A0A4R1BVS2_9ACTN</name>
<accession>A0A4R1BVS2</accession>
<proteinExistence type="predicted"/>
<dbReference type="RefSeq" id="WP_131585133.1">
    <property type="nucleotide sequence ID" value="NZ_SJZJ01000026.1"/>
</dbReference>
<dbReference type="Proteomes" id="UP000295453">
    <property type="component" value="Unassembled WGS sequence"/>
</dbReference>